<keyword evidence="1" id="KW-0812">Transmembrane</keyword>
<evidence type="ECO:0000313" key="3">
    <source>
        <dbReference type="Proteomes" id="UP000018442"/>
    </source>
</evidence>
<gene>
    <name evidence="2" type="ORF">HMPREF0026_01692</name>
</gene>
<feature type="transmembrane region" description="Helical" evidence="1">
    <location>
        <begin position="88"/>
        <end position="107"/>
    </location>
</feature>
<protein>
    <submittedName>
        <fullName evidence="2">Uncharacterized protein</fullName>
    </submittedName>
</protein>
<keyword evidence="1" id="KW-1133">Transmembrane helix</keyword>
<keyword evidence="1" id="KW-0472">Membrane</keyword>
<organism evidence="2 3">
    <name type="scientific">Acinetobacter junii SH205</name>
    <dbReference type="NCBI Taxonomy" id="575587"/>
    <lineage>
        <taxon>Bacteria</taxon>
        <taxon>Pseudomonadati</taxon>
        <taxon>Pseudomonadota</taxon>
        <taxon>Gammaproteobacteria</taxon>
        <taxon>Moraxellales</taxon>
        <taxon>Moraxellaceae</taxon>
        <taxon>Acinetobacter</taxon>
    </lineage>
</organism>
<dbReference type="EMBL" id="GG705011">
    <property type="protein sequence ID" value="EEY94416.1"/>
    <property type="molecule type" value="Genomic_DNA"/>
</dbReference>
<evidence type="ECO:0000256" key="1">
    <source>
        <dbReference type="SAM" id="Phobius"/>
    </source>
</evidence>
<accession>D0SKP4</accession>
<sequence length="304" mass="33819">MLLTESRRVQSKVRDKLAVRPTLVSPKVGKGIVIHKTCSLSVLVFIISQKQYIAKFTQVVDDISEYHISCEIFDCKKVRFKMNKKNKLVLSILFGFLIPVSASYAAVPTDKTIINWITNLQDSNANPQQAIHIDHTEKVKLISGEEAYLSAVSFDNAGRNFWAGYVLTRPKLKQAKILKEFGGQSNTFKVHPTMYKGKSIELVEIESAGSGQGTVEATKSLVYLSQWNAKLITEVQESSNAGRYDEKLDAEDCRTGSDNTGYLNVMPYSPYVVKTTVTGNACNNKPKGYKVNSLVLPIVISEIK</sequence>
<name>D0SKP4_ACIJU</name>
<dbReference type="AlphaFoldDB" id="D0SKP4"/>
<dbReference type="Proteomes" id="UP000018442">
    <property type="component" value="Unassembled WGS sequence"/>
</dbReference>
<evidence type="ECO:0000313" key="2">
    <source>
        <dbReference type="EMBL" id="EEY94416.1"/>
    </source>
</evidence>
<reference evidence="3" key="1">
    <citation type="journal article" date="2012" name="PLoS ONE">
        <title>The success of Acinetobacter species; genetic, metabolic and virulence attributes.</title>
        <authorList>
            <person name="Peleg A.Y."/>
            <person name="de Breij A."/>
            <person name="Adams M.D."/>
            <person name="Cerqueira G.M."/>
            <person name="Mocali S."/>
            <person name="Galardini M."/>
            <person name="Nibbering P.H."/>
            <person name="Earl A.M."/>
            <person name="Ward D.V."/>
            <person name="Paterson D.L."/>
            <person name="Seifert H."/>
            <person name="Dijkshoorn L."/>
        </authorList>
    </citation>
    <scope>NUCLEOTIDE SEQUENCE [LARGE SCALE GENOMIC DNA]</scope>
    <source>
        <strain evidence="3">SH205</strain>
    </source>
</reference>
<proteinExistence type="predicted"/>
<dbReference type="HOGENOM" id="CLU_080646_0_0_6"/>